<comment type="caution">
    <text evidence="1">The sequence shown here is derived from an EMBL/GenBank/DDBJ whole genome shotgun (WGS) entry which is preliminary data.</text>
</comment>
<accession>A0A150XB37</accession>
<dbReference type="RefSeq" id="WP_068220001.1">
    <property type="nucleotide sequence ID" value="NZ_LRPC01000012.1"/>
</dbReference>
<dbReference type="STRING" id="333140.AWW68_08710"/>
<reference evidence="1 2" key="1">
    <citation type="submission" date="2016-01" db="EMBL/GenBank/DDBJ databases">
        <title>Genome sequencing of Roseivirga spongicola UST030701-084.</title>
        <authorList>
            <person name="Selvaratnam C."/>
            <person name="Thevarajoo S."/>
            <person name="Goh K.M."/>
            <person name="Ee R."/>
            <person name="Chan K.-G."/>
            <person name="Chong C.S."/>
        </authorList>
    </citation>
    <scope>NUCLEOTIDE SEQUENCE [LARGE SCALE GENOMIC DNA]</scope>
    <source>
        <strain evidence="1 2">UST030701-084</strain>
    </source>
</reference>
<dbReference type="SUPFAM" id="SSF54637">
    <property type="entry name" value="Thioesterase/thiol ester dehydrase-isomerase"/>
    <property type="match status" value="1"/>
</dbReference>
<dbReference type="Pfam" id="PF14539">
    <property type="entry name" value="DUF4442"/>
    <property type="match status" value="1"/>
</dbReference>
<dbReference type="OrthoDB" id="793353at2"/>
<evidence type="ECO:0000313" key="2">
    <source>
        <dbReference type="Proteomes" id="UP000075606"/>
    </source>
</evidence>
<dbReference type="InterPro" id="IPR029069">
    <property type="entry name" value="HotDog_dom_sf"/>
</dbReference>
<proteinExistence type="predicted"/>
<name>A0A150XB37_9BACT</name>
<evidence type="ECO:0000313" key="1">
    <source>
        <dbReference type="EMBL" id="KYG75900.1"/>
    </source>
</evidence>
<dbReference type="Proteomes" id="UP000075606">
    <property type="component" value="Unassembled WGS sequence"/>
</dbReference>
<dbReference type="AlphaFoldDB" id="A0A150XB37"/>
<sequence>MLDTSTLLERAKSSKRHLALLNFGLARMIPFNKPHGFKIKNIGDHSVEVSIPYKKANFNHIKGIHACALATASEYSTGLVLLNSLDSKKYRIIMQRMEMDYHYQAKMDTVVKFEISEEWLNNEVIEPLKDKESIVVCCEPKAYDKDGNHLTTGHIYWQIKDWAKVKTKL</sequence>
<gene>
    <name evidence="1" type="ORF">AWW68_08710</name>
</gene>
<organism evidence="1 2">
    <name type="scientific">Roseivirga spongicola</name>
    <dbReference type="NCBI Taxonomy" id="333140"/>
    <lineage>
        <taxon>Bacteria</taxon>
        <taxon>Pseudomonadati</taxon>
        <taxon>Bacteroidota</taxon>
        <taxon>Cytophagia</taxon>
        <taxon>Cytophagales</taxon>
        <taxon>Roseivirgaceae</taxon>
        <taxon>Roseivirga</taxon>
    </lineage>
</organism>
<dbReference type="EMBL" id="LRPC01000012">
    <property type="protein sequence ID" value="KYG75900.1"/>
    <property type="molecule type" value="Genomic_DNA"/>
</dbReference>
<dbReference type="Gene3D" id="3.10.129.10">
    <property type="entry name" value="Hotdog Thioesterase"/>
    <property type="match status" value="1"/>
</dbReference>
<keyword evidence="2" id="KW-1185">Reference proteome</keyword>
<dbReference type="InterPro" id="IPR027961">
    <property type="entry name" value="DUF4442"/>
</dbReference>
<protein>
    <submittedName>
        <fullName evidence="1">DUF4442 domain-containing protein</fullName>
    </submittedName>
</protein>